<keyword evidence="1" id="KW-0472">Membrane</keyword>
<evidence type="ECO:0000313" key="2">
    <source>
        <dbReference type="EMBL" id="KAK3258457.1"/>
    </source>
</evidence>
<reference evidence="2 3" key="1">
    <citation type="journal article" date="2015" name="Genome Biol. Evol.">
        <title>Comparative Genomics of a Bacterivorous Green Alga Reveals Evolutionary Causalities and Consequences of Phago-Mixotrophic Mode of Nutrition.</title>
        <authorList>
            <person name="Burns J.A."/>
            <person name="Paasch A."/>
            <person name="Narechania A."/>
            <person name="Kim E."/>
        </authorList>
    </citation>
    <scope>NUCLEOTIDE SEQUENCE [LARGE SCALE GENOMIC DNA]</scope>
    <source>
        <strain evidence="2 3">PLY_AMNH</strain>
    </source>
</reference>
<dbReference type="Proteomes" id="UP001190700">
    <property type="component" value="Unassembled WGS sequence"/>
</dbReference>
<name>A0AAE0FEM5_9CHLO</name>
<keyword evidence="1" id="KW-0812">Transmembrane</keyword>
<gene>
    <name evidence="2" type="ORF">CYMTET_32496</name>
</gene>
<protein>
    <submittedName>
        <fullName evidence="2">Uncharacterized protein</fullName>
    </submittedName>
</protein>
<keyword evidence="1" id="KW-1133">Transmembrane helix</keyword>
<keyword evidence="3" id="KW-1185">Reference proteome</keyword>
<dbReference type="AlphaFoldDB" id="A0AAE0FEM5"/>
<organism evidence="2 3">
    <name type="scientific">Cymbomonas tetramitiformis</name>
    <dbReference type="NCBI Taxonomy" id="36881"/>
    <lineage>
        <taxon>Eukaryota</taxon>
        <taxon>Viridiplantae</taxon>
        <taxon>Chlorophyta</taxon>
        <taxon>Pyramimonadophyceae</taxon>
        <taxon>Pyramimonadales</taxon>
        <taxon>Pyramimonadaceae</taxon>
        <taxon>Cymbomonas</taxon>
    </lineage>
</organism>
<comment type="caution">
    <text evidence="2">The sequence shown here is derived from an EMBL/GenBank/DDBJ whole genome shotgun (WGS) entry which is preliminary data.</text>
</comment>
<accession>A0AAE0FEM5</accession>
<evidence type="ECO:0000256" key="1">
    <source>
        <dbReference type="SAM" id="Phobius"/>
    </source>
</evidence>
<sequence length="184" mass="20524">MGLPCFTATGMVAPAPRRWARCTARRECRAVFSPWGLTDQRVGAGVDYISFLRGGRLWQPSVWLSVQPAFILLAYLLSILCVGIAWVAAVYAERMRDEHQYQQRQLRDRRDLGDVWVMFIAFILVEHSAPRASAAAPGVCGAAAFGSGGVDIPTDSIPADFVNNDFNIWNSIYQSTYHFTQYSI</sequence>
<feature type="transmembrane region" description="Helical" evidence="1">
    <location>
        <begin position="112"/>
        <end position="129"/>
    </location>
</feature>
<proteinExistence type="predicted"/>
<feature type="transmembrane region" description="Helical" evidence="1">
    <location>
        <begin position="69"/>
        <end position="91"/>
    </location>
</feature>
<dbReference type="EMBL" id="LGRX02019520">
    <property type="protein sequence ID" value="KAK3258457.1"/>
    <property type="molecule type" value="Genomic_DNA"/>
</dbReference>
<evidence type="ECO:0000313" key="3">
    <source>
        <dbReference type="Proteomes" id="UP001190700"/>
    </source>
</evidence>